<accession>A0ACC2D538</accession>
<gene>
    <name evidence="1" type="ORF">O6H91_07G052500</name>
</gene>
<evidence type="ECO:0000313" key="1">
    <source>
        <dbReference type="EMBL" id="KAJ7549403.1"/>
    </source>
</evidence>
<keyword evidence="2" id="KW-1185">Reference proteome</keyword>
<proteinExistence type="predicted"/>
<dbReference type="EMBL" id="CM055098">
    <property type="protein sequence ID" value="KAJ7549403.1"/>
    <property type="molecule type" value="Genomic_DNA"/>
</dbReference>
<evidence type="ECO:0000313" key="2">
    <source>
        <dbReference type="Proteomes" id="UP001162992"/>
    </source>
</evidence>
<comment type="caution">
    <text evidence="1">The sequence shown here is derived from an EMBL/GenBank/DDBJ whole genome shotgun (WGS) entry which is preliminary data.</text>
</comment>
<reference evidence="2" key="1">
    <citation type="journal article" date="2024" name="Proc. Natl. Acad. Sci. U.S.A.">
        <title>Extraordinary preservation of gene collinearity over three hundred million years revealed in homosporous lycophytes.</title>
        <authorList>
            <person name="Li C."/>
            <person name="Wickell D."/>
            <person name="Kuo L.Y."/>
            <person name="Chen X."/>
            <person name="Nie B."/>
            <person name="Liao X."/>
            <person name="Peng D."/>
            <person name="Ji J."/>
            <person name="Jenkins J."/>
            <person name="Williams M."/>
            <person name="Shu S."/>
            <person name="Plott C."/>
            <person name="Barry K."/>
            <person name="Rajasekar S."/>
            <person name="Grimwood J."/>
            <person name="Han X."/>
            <person name="Sun S."/>
            <person name="Hou Z."/>
            <person name="He W."/>
            <person name="Dai G."/>
            <person name="Sun C."/>
            <person name="Schmutz J."/>
            <person name="Leebens-Mack J.H."/>
            <person name="Li F.W."/>
            <person name="Wang L."/>
        </authorList>
    </citation>
    <scope>NUCLEOTIDE SEQUENCE [LARGE SCALE GENOMIC DNA]</scope>
    <source>
        <strain evidence="2">cv. PW_Plant_1</strain>
    </source>
</reference>
<sequence>MKRDGGAKRQGSRDGNGDGDDDDDGEEKQQELGVGLRLDELPLDCLVRILSNLPPLDCCRLALVSRAFSEATATDALWEQLLPPHYQETLAQADGGPPQCSSKKQLYDRICQLITIKDGTEGYWLDRATGRVCHAVSAKALSIIWGSDPKYWRWHSKHGSRFLKVAYLRNVCWFEVCGHLNCYMTPGAYTISFRLQFDHLGHGFNKLPVKFTLSMIDGQHSESQRYLDGAEVPDIKQLGLSNLTSVRVVDDQWMEYDVGEFIVRTADELVEVTFSMMEIEGGEWKSGLFLDGAVIRPSYLVPHPVHERTIP</sequence>
<organism evidence="1 2">
    <name type="scientific">Diphasiastrum complanatum</name>
    <name type="common">Issler's clubmoss</name>
    <name type="synonym">Lycopodium complanatum</name>
    <dbReference type="NCBI Taxonomy" id="34168"/>
    <lineage>
        <taxon>Eukaryota</taxon>
        <taxon>Viridiplantae</taxon>
        <taxon>Streptophyta</taxon>
        <taxon>Embryophyta</taxon>
        <taxon>Tracheophyta</taxon>
        <taxon>Lycopodiopsida</taxon>
        <taxon>Lycopodiales</taxon>
        <taxon>Lycopodiaceae</taxon>
        <taxon>Lycopodioideae</taxon>
        <taxon>Diphasiastrum</taxon>
    </lineage>
</organism>
<dbReference type="Proteomes" id="UP001162992">
    <property type="component" value="Chromosome 7"/>
</dbReference>
<name>A0ACC2D538_DIPCM</name>
<protein>
    <submittedName>
        <fullName evidence="1">Uncharacterized protein</fullName>
    </submittedName>
</protein>